<evidence type="ECO:0000313" key="6">
    <source>
        <dbReference type="Proteomes" id="UP000637239"/>
    </source>
</evidence>
<evidence type="ECO:0000256" key="4">
    <source>
        <dbReference type="ARBA" id="ARBA00022827"/>
    </source>
</evidence>
<accession>A0A7R7VTA0</accession>
<dbReference type="Proteomes" id="UP000637239">
    <property type="component" value="Chromosome 5"/>
</dbReference>
<evidence type="ECO:0000256" key="1">
    <source>
        <dbReference type="ARBA" id="ARBA00001974"/>
    </source>
</evidence>
<reference evidence="5" key="1">
    <citation type="submission" date="2021-01" db="EMBL/GenBank/DDBJ databases">
        <authorList>
            <consortium name="Aspergillus chevalieri M1 genome sequencing consortium"/>
            <person name="Kazuki M."/>
            <person name="Futagami T."/>
        </authorList>
    </citation>
    <scope>NUCLEOTIDE SEQUENCE</scope>
    <source>
        <strain evidence="5">M1</strain>
    </source>
</reference>
<dbReference type="EMBL" id="AP024420">
    <property type="protein sequence ID" value="BCR89753.1"/>
    <property type="molecule type" value="Genomic_DNA"/>
</dbReference>
<evidence type="ECO:0000256" key="3">
    <source>
        <dbReference type="ARBA" id="ARBA00022630"/>
    </source>
</evidence>
<dbReference type="AlphaFoldDB" id="A0A7R7VTA0"/>
<keyword evidence="3" id="KW-0285">Flavoprotein</keyword>
<dbReference type="GeneID" id="66984111"/>
<keyword evidence="6" id="KW-1185">Reference proteome</keyword>
<dbReference type="PANTHER" id="PTHR42877:SF7">
    <property type="entry name" value="FLAVIN-BINDING MONOOXYGENASE-RELATED"/>
    <property type="match status" value="1"/>
</dbReference>
<evidence type="ECO:0000313" key="5">
    <source>
        <dbReference type="EMBL" id="BCR89753.1"/>
    </source>
</evidence>
<dbReference type="RefSeq" id="XP_043138275.1">
    <property type="nucleotide sequence ID" value="XM_043280724.1"/>
</dbReference>
<evidence type="ECO:0000256" key="2">
    <source>
        <dbReference type="ARBA" id="ARBA00010139"/>
    </source>
</evidence>
<comment type="cofactor">
    <cofactor evidence="1">
        <name>FAD</name>
        <dbReference type="ChEBI" id="CHEBI:57692"/>
    </cofactor>
</comment>
<reference evidence="5" key="2">
    <citation type="submission" date="2021-02" db="EMBL/GenBank/DDBJ databases">
        <title>Aspergillus chevalieri M1 genome sequence.</title>
        <authorList>
            <person name="Kadooka C."/>
            <person name="Mori K."/>
            <person name="Futagami T."/>
        </authorList>
    </citation>
    <scope>NUCLEOTIDE SEQUENCE</scope>
    <source>
        <strain evidence="5">M1</strain>
    </source>
</reference>
<sequence>MLPKVTHIDHYIRSRTWVSPTLAREQIDKYGKGLENFTFSPEEIEKFKKDHQEYQRFRKAVELELQSIHGMTLTGDPMQVDAHERFVKNMKRRLANKPELIDELLLIPESINKARAISIST</sequence>
<dbReference type="KEGG" id="ache:ACHE_50951S"/>
<comment type="similarity">
    <text evidence="2">Belongs to the FAD-binding monooxygenase family.</text>
</comment>
<gene>
    <name evidence="5" type="ORF">ACHE_50951S</name>
</gene>
<dbReference type="InterPro" id="IPR051209">
    <property type="entry name" value="FAD-bind_Monooxygenase_sf"/>
</dbReference>
<dbReference type="PANTHER" id="PTHR42877">
    <property type="entry name" value="L-ORNITHINE N(5)-MONOOXYGENASE-RELATED"/>
    <property type="match status" value="1"/>
</dbReference>
<protein>
    <submittedName>
        <fullName evidence="5">Uncharacterized protein</fullName>
    </submittedName>
</protein>
<proteinExistence type="inferred from homology"/>
<name>A0A7R7VTA0_ASPCH</name>
<keyword evidence="4" id="KW-0274">FAD</keyword>
<organism evidence="5 6">
    <name type="scientific">Aspergillus chevalieri</name>
    <name type="common">Eurotium chevalieri</name>
    <dbReference type="NCBI Taxonomy" id="182096"/>
    <lineage>
        <taxon>Eukaryota</taxon>
        <taxon>Fungi</taxon>
        <taxon>Dikarya</taxon>
        <taxon>Ascomycota</taxon>
        <taxon>Pezizomycotina</taxon>
        <taxon>Eurotiomycetes</taxon>
        <taxon>Eurotiomycetidae</taxon>
        <taxon>Eurotiales</taxon>
        <taxon>Aspergillaceae</taxon>
        <taxon>Aspergillus</taxon>
        <taxon>Aspergillus subgen. Aspergillus</taxon>
    </lineage>
</organism>